<dbReference type="RefSeq" id="WP_166280419.1">
    <property type="nucleotide sequence ID" value="NZ_JAANNP010000002.1"/>
</dbReference>
<sequence>MADEANKPAADDTEDTGARDAGARDTGTKDTGESAGSAADDMKARFREALAHKQGHGAPGRPGSGQPHLGGHANEKVQRQFRRKSG</sequence>
<feature type="compositionally biased region" description="Basic and acidic residues" evidence="1">
    <location>
        <begin position="1"/>
        <end position="32"/>
    </location>
</feature>
<dbReference type="EMBL" id="JAANNP010000002">
    <property type="protein sequence ID" value="NHC13732.1"/>
    <property type="molecule type" value="Genomic_DNA"/>
</dbReference>
<proteinExistence type="predicted"/>
<protein>
    <submittedName>
        <fullName evidence="2">DUF5302 domain-containing protein</fullName>
    </submittedName>
</protein>
<keyword evidence="3" id="KW-1185">Reference proteome</keyword>
<name>A0ABX0GSI8_9ACTN</name>
<comment type="caution">
    <text evidence="2">The sequence shown here is derived from an EMBL/GenBank/DDBJ whole genome shotgun (WGS) entry which is preliminary data.</text>
</comment>
<accession>A0ABX0GSI8</accession>
<evidence type="ECO:0000313" key="2">
    <source>
        <dbReference type="EMBL" id="NHC13732.1"/>
    </source>
</evidence>
<evidence type="ECO:0000313" key="3">
    <source>
        <dbReference type="Proteomes" id="UP000800981"/>
    </source>
</evidence>
<gene>
    <name evidence="2" type="ORF">G9H71_08055</name>
</gene>
<dbReference type="InterPro" id="IPR035172">
    <property type="entry name" value="DUF5302"/>
</dbReference>
<dbReference type="Proteomes" id="UP000800981">
    <property type="component" value="Unassembled WGS sequence"/>
</dbReference>
<evidence type="ECO:0000256" key="1">
    <source>
        <dbReference type="SAM" id="MobiDB-lite"/>
    </source>
</evidence>
<dbReference type="Pfam" id="PF17227">
    <property type="entry name" value="DUF5302"/>
    <property type="match status" value="1"/>
</dbReference>
<feature type="region of interest" description="Disordered" evidence="1">
    <location>
        <begin position="1"/>
        <end position="86"/>
    </location>
</feature>
<feature type="compositionally biased region" description="Basic and acidic residues" evidence="1">
    <location>
        <begin position="40"/>
        <end position="51"/>
    </location>
</feature>
<organism evidence="2 3">
    <name type="scientific">Motilibacter deserti</name>
    <dbReference type="NCBI Taxonomy" id="2714956"/>
    <lineage>
        <taxon>Bacteria</taxon>
        <taxon>Bacillati</taxon>
        <taxon>Actinomycetota</taxon>
        <taxon>Actinomycetes</taxon>
        <taxon>Motilibacterales</taxon>
        <taxon>Motilibacteraceae</taxon>
        <taxon>Motilibacter</taxon>
    </lineage>
</organism>
<reference evidence="2 3" key="1">
    <citation type="submission" date="2020-03" db="EMBL/GenBank/DDBJ databases">
        <title>Two novel Motilibacter sp.</title>
        <authorList>
            <person name="Liu S."/>
        </authorList>
    </citation>
    <scope>NUCLEOTIDE SEQUENCE [LARGE SCALE GENOMIC DNA]</scope>
    <source>
        <strain evidence="2 3">E257</strain>
    </source>
</reference>